<dbReference type="AlphaFoldDB" id="A0A7Y4IJF6"/>
<evidence type="ECO:0008006" key="3">
    <source>
        <dbReference type="Google" id="ProtNLM"/>
    </source>
</evidence>
<sequence length="236" mass="25204">MAGRGTSVPRCQDGSVARMASGTVLLRLGVLGGLLAGSASLAADTADAPRAEAAPVVPESSSVQWQLLAGGLASLDGYASTGYQGWLLGAGWEFPRLRFRFQFLAGLPSSMVETRTEVKLEQYVFGFWLDTPVLRSGAWRWSVGAGAGFLLFGRTAFARVGGLDTAGPRFVPALLTGPDTSLRWRFSKYFAVEGSLAMDVVFGRPLIGFQGAQGFEPLYEGWAVRPRLSVAMMVFP</sequence>
<gene>
    <name evidence="1" type="ORF">HNV28_18240</name>
</gene>
<dbReference type="Proteomes" id="UP000533080">
    <property type="component" value="Unassembled WGS sequence"/>
</dbReference>
<organism evidence="1 2">
    <name type="scientific">Myxococcus xanthus</name>
    <dbReference type="NCBI Taxonomy" id="34"/>
    <lineage>
        <taxon>Bacteria</taxon>
        <taxon>Pseudomonadati</taxon>
        <taxon>Myxococcota</taxon>
        <taxon>Myxococcia</taxon>
        <taxon>Myxococcales</taxon>
        <taxon>Cystobacterineae</taxon>
        <taxon>Myxococcaceae</taxon>
        <taxon>Myxococcus</taxon>
    </lineage>
</organism>
<evidence type="ECO:0000313" key="1">
    <source>
        <dbReference type="EMBL" id="NOJ80254.1"/>
    </source>
</evidence>
<comment type="caution">
    <text evidence="1">The sequence shown here is derived from an EMBL/GenBank/DDBJ whole genome shotgun (WGS) entry which is preliminary data.</text>
</comment>
<name>A0A7Y4IJF6_MYXXA</name>
<proteinExistence type="predicted"/>
<reference evidence="1 2" key="1">
    <citation type="submission" date="2020-05" db="EMBL/GenBank/DDBJ databases">
        <authorList>
            <person name="Whitworth D."/>
        </authorList>
    </citation>
    <scope>NUCLEOTIDE SEQUENCE [LARGE SCALE GENOMIC DNA]</scope>
    <source>
        <strain evidence="1 2">AM005</strain>
    </source>
</reference>
<dbReference type="EMBL" id="JABFNT010000054">
    <property type="protein sequence ID" value="NOJ80254.1"/>
    <property type="molecule type" value="Genomic_DNA"/>
</dbReference>
<protein>
    <recommendedName>
        <fullName evidence="3">Outer membrane protein beta-barrel domain-containing protein</fullName>
    </recommendedName>
</protein>
<accession>A0A7Y4IJF6</accession>
<evidence type="ECO:0000313" key="2">
    <source>
        <dbReference type="Proteomes" id="UP000533080"/>
    </source>
</evidence>